<dbReference type="SFLD" id="SFLDG01144">
    <property type="entry name" value="C2.B.4:_PGP_Like"/>
    <property type="match status" value="1"/>
</dbReference>
<dbReference type="PANTHER" id="PTHR10000">
    <property type="entry name" value="PHOSPHOSERINE PHOSPHATASE"/>
    <property type="match status" value="1"/>
</dbReference>
<dbReference type="Gene3D" id="3.30.1240.10">
    <property type="match status" value="1"/>
</dbReference>
<dbReference type="PANTHER" id="PTHR10000:SF23">
    <property type="entry name" value="5-AMINO-6-(5-PHOSPHO-D-RIBITYLAMINO)URACIL PHOSPHATASE YITU"/>
    <property type="match status" value="1"/>
</dbReference>
<dbReference type="NCBIfam" id="TIGR01484">
    <property type="entry name" value="HAD-SF-IIB"/>
    <property type="match status" value="1"/>
</dbReference>
<dbReference type="InterPro" id="IPR000150">
    <property type="entry name" value="Cof"/>
</dbReference>
<dbReference type="PROSITE" id="PS01229">
    <property type="entry name" value="COF_2"/>
    <property type="match status" value="1"/>
</dbReference>
<dbReference type="NCBIfam" id="TIGR00099">
    <property type="entry name" value="Cof-subfamily"/>
    <property type="match status" value="1"/>
</dbReference>
<dbReference type="InterPro" id="IPR006379">
    <property type="entry name" value="HAD-SF_hydro_IIB"/>
</dbReference>
<dbReference type="Pfam" id="PF08282">
    <property type="entry name" value="Hydrolase_3"/>
    <property type="match status" value="1"/>
</dbReference>
<sequence length="273" mass="30563">MNKKYLICSDIDGTLLHQDQTVSEKTRDLIQKLENDGHIFSISTGRMYRSAREVGHKVSQSGHVIASNGSYAAIRDEEILKTTLEEHAIRDTYAIMREFNLPLFFFSTNSLFYTKEPPAFFQNLADKSRLDTGHNSFSLVSINDKEAFDENMHQFLNAIVVAEEDVSQLTDVRNALNEASGIRVLSSHHNNLEILPANSDKKTAVEILSKHYNIPRERIITFGDGENDIGMLQYAGTGVAMANASDNVKAAANHITDTNEADGVYKFLKEFIS</sequence>
<dbReference type="GO" id="GO:0000287">
    <property type="term" value="F:magnesium ion binding"/>
    <property type="evidence" value="ECO:0007669"/>
    <property type="project" value="TreeGrafter"/>
</dbReference>
<dbReference type="Proteomes" id="UP000522007">
    <property type="component" value="Unassembled WGS sequence"/>
</dbReference>
<dbReference type="InterPro" id="IPR036412">
    <property type="entry name" value="HAD-like_sf"/>
</dbReference>
<dbReference type="CDD" id="cd07516">
    <property type="entry name" value="HAD_Pase"/>
    <property type="match status" value="1"/>
</dbReference>
<organism evidence="1 2">
    <name type="scientific">Listeria welshimeri</name>
    <dbReference type="NCBI Taxonomy" id="1643"/>
    <lineage>
        <taxon>Bacteria</taxon>
        <taxon>Bacillati</taxon>
        <taxon>Bacillota</taxon>
        <taxon>Bacilli</taxon>
        <taxon>Bacillales</taxon>
        <taxon>Listeriaceae</taxon>
        <taxon>Listeria</taxon>
    </lineage>
</organism>
<dbReference type="InterPro" id="IPR023214">
    <property type="entry name" value="HAD_sf"/>
</dbReference>
<evidence type="ECO:0000313" key="1">
    <source>
        <dbReference type="EMBL" id="MBC1322301.1"/>
    </source>
</evidence>
<reference evidence="1 2" key="1">
    <citation type="submission" date="2020-03" db="EMBL/GenBank/DDBJ databases">
        <title>Soil Listeria distribution.</title>
        <authorList>
            <person name="Liao J."/>
            <person name="Wiedmann M."/>
        </authorList>
    </citation>
    <scope>NUCLEOTIDE SEQUENCE [LARGE SCALE GENOMIC DNA]</scope>
    <source>
        <strain evidence="1 2">FSL L7-1829</strain>
    </source>
</reference>
<dbReference type="AlphaFoldDB" id="A0A7X0T483"/>
<dbReference type="SUPFAM" id="SSF56784">
    <property type="entry name" value="HAD-like"/>
    <property type="match status" value="1"/>
</dbReference>
<dbReference type="SFLD" id="SFLDG01140">
    <property type="entry name" value="C2.B:_Phosphomannomutase_and_P"/>
    <property type="match status" value="1"/>
</dbReference>
<dbReference type="Gene3D" id="3.40.50.1000">
    <property type="entry name" value="HAD superfamily/HAD-like"/>
    <property type="match status" value="1"/>
</dbReference>
<dbReference type="SFLD" id="SFLDS00003">
    <property type="entry name" value="Haloacid_Dehalogenase"/>
    <property type="match status" value="1"/>
</dbReference>
<keyword evidence="1" id="KW-0378">Hydrolase</keyword>
<accession>A0A7X0T483</accession>
<name>A0A7X0T483_LISWE</name>
<comment type="caution">
    <text evidence="1">The sequence shown here is derived from an EMBL/GenBank/DDBJ whole genome shotgun (WGS) entry which is preliminary data.</text>
</comment>
<proteinExistence type="predicted"/>
<dbReference type="GO" id="GO:0005829">
    <property type="term" value="C:cytosol"/>
    <property type="evidence" value="ECO:0007669"/>
    <property type="project" value="TreeGrafter"/>
</dbReference>
<protein>
    <submittedName>
        <fullName evidence="1">HAD family hydrolase</fullName>
    </submittedName>
</protein>
<dbReference type="GO" id="GO:0016791">
    <property type="term" value="F:phosphatase activity"/>
    <property type="evidence" value="ECO:0007669"/>
    <property type="project" value="UniProtKB-ARBA"/>
</dbReference>
<dbReference type="EMBL" id="JAAROP010000003">
    <property type="protein sequence ID" value="MBC1322301.1"/>
    <property type="molecule type" value="Genomic_DNA"/>
</dbReference>
<gene>
    <name evidence="1" type="ORF">HB853_05025</name>
</gene>
<evidence type="ECO:0000313" key="2">
    <source>
        <dbReference type="Proteomes" id="UP000522007"/>
    </source>
</evidence>